<evidence type="ECO:0000256" key="2">
    <source>
        <dbReference type="SAM" id="SignalP"/>
    </source>
</evidence>
<dbReference type="EMBL" id="JAEMHM010000001">
    <property type="protein sequence ID" value="MBJ6723355.1"/>
    <property type="molecule type" value="Genomic_DNA"/>
</dbReference>
<dbReference type="RefSeq" id="WP_199382189.1">
    <property type="nucleotide sequence ID" value="NZ_JAEMHM010000001.1"/>
</dbReference>
<proteinExistence type="predicted"/>
<dbReference type="AlphaFoldDB" id="A0A8J7LU44"/>
<gene>
    <name evidence="3" type="ORF">JFN93_01425</name>
</gene>
<comment type="caution">
    <text evidence="3">The sequence shown here is derived from an EMBL/GenBank/DDBJ whole genome shotgun (WGS) entry which is preliminary data.</text>
</comment>
<feature type="chain" id="PRO_5035151451" evidence="2">
    <location>
        <begin position="25"/>
        <end position="105"/>
    </location>
</feature>
<keyword evidence="4" id="KW-1185">Reference proteome</keyword>
<organism evidence="3 4">
    <name type="scientific">Geomesophilobacter sediminis</name>
    <dbReference type="NCBI Taxonomy" id="2798584"/>
    <lineage>
        <taxon>Bacteria</taxon>
        <taxon>Pseudomonadati</taxon>
        <taxon>Thermodesulfobacteriota</taxon>
        <taxon>Desulfuromonadia</taxon>
        <taxon>Geobacterales</taxon>
        <taxon>Geobacteraceae</taxon>
        <taxon>Geomesophilobacter</taxon>
    </lineage>
</organism>
<protein>
    <submittedName>
        <fullName evidence="3">Uncharacterized protein</fullName>
    </submittedName>
</protein>
<feature type="region of interest" description="Disordered" evidence="1">
    <location>
        <begin position="85"/>
        <end position="105"/>
    </location>
</feature>
<evidence type="ECO:0000313" key="4">
    <source>
        <dbReference type="Proteomes" id="UP000636888"/>
    </source>
</evidence>
<dbReference type="Proteomes" id="UP000636888">
    <property type="component" value="Unassembled WGS sequence"/>
</dbReference>
<evidence type="ECO:0000313" key="3">
    <source>
        <dbReference type="EMBL" id="MBJ6723355.1"/>
    </source>
</evidence>
<sequence length="105" mass="11013">MTRLRPSTLFGAAILLLLAGTAAAGLHARTARIAAAAAENEGRTLVARLGLTDLCLTTEASYCRNPALTDARTPFQDHPGALEHFPSGALIAPPPHLTPTHAPRR</sequence>
<evidence type="ECO:0000256" key="1">
    <source>
        <dbReference type="SAM" id="MobiDB-lite"/>
    </source>
</evidence>
<accession>A0A8J7LU44</accession>
<feature type="signal peptide" evidence="2">
    <location>
        <begin position="1"/>
        <end position="24"/>
    </location>
</feature>
<name>A0A8J7LU44_9BACT</name>
<reference evidence="3" key="1">
    <citation type="submission" date="2020-12" db="EMBL/GenBank/DDBJ databases">
        <title>Geomonas sp. Red875, isolated from river sediment.</title>
        <authorList>
            <person name="Xu Z."/>
            <person name="Zhang Z."/>
            <person name="Masuda Y."/>
            <person name="Itoh H."/>
            <person name="Senoo K."/>
        </authorList>
    </citation>
    <scope>NUCLEOTIDE SEQUENCE</scope>
    <source>
        <strain evidence="3">Red875</strain>
    </source>
</reference>
<keyword evidence="2" id="KW-0732">Signal</keyword>